<dbReference type="SMART" id="SM00544">
    <property type="entry name" value="MA3"/>
    <property type="match status" value="1"/>
</dbReference>
<keyword evidence="3" id="KW-0508">mRNA splicing</keyword>
<accession>A0A819SB41</accession>
<organism evidence="6 7">
    <name type="scientific">Rotaria sordida</name>
    <dbReference type="NCBI Taxonomy" id="392033"/>
    <lineage>
        <taxon>Eukaryota</taxon>
        <taxon>Metazoa</taxon>
        <taxon>Spiralia</taxon>
        <taxon>Gnathifera</taxon>
        <taxon>Rotifera</taxon>
        <taxon>Eurotatoria</taxon>
        <taxon>Bdelloidea</taxon>
        <taxon>Philodinida</taxon>
        <taxon>Philodinidae</taxon>
        <taxon>Rotaria</taxon>
    </lineage>
</organism>
<keyword evidence="4" id="KW-0539">Nucleus</keyword>
<dbReference type="Pfam" id="PF02847">
    <property type="entry name" value="MA3"/>
    <property type="match status" value="1"/>
</dbReference>
<evidence type="ECO:0000313" key="6">
    <source>
        <dbReference type="EMBL" id="CAF4058612.1"/>
    </source>
</evidence>
<evidence type="ECO:0000256" key="3">
    <source>
        <dbReference type="ARBA" id="ARBA00023187"/>
    </source>
</evidence>
<evidence type="ECO:0000313" key="7">
    <source>
        <dbReference type="Proteomes" id="UP000663823"/>
    </source>
</evidence>
<dbReference type="InterPro" id="IPR003891">
    <property type="entry name" value="Initiation_fac_eIF4g_MI"/>
</dbReference>
<dbReference type="InterPro" id="IPR029058">
    <property type="entry name" value="AB_hydrolase_fold"/>
</dbReference>
<protein>
    <recommendedName>
        <fullName evidence="5">MI domain-containing protein</fullName>
    </recommendedName>
</protein>
<evidence type="ECO:0000256" key="2">
    <source>
        <dbReference type="ARBA" id="ARBA00022664"/>
    </source>
</evidence>
<feature type="domain" description="MI" evidence="5">
    <location>
        <begin position="1"/>
        <end position="112"/>
    </location>
</feature>
<reference evidence="6" key="1">
    <citation type="submission" date="2021-02" db="EMBL/GenBank/DDBJ databases">
        <authorList>
            <person name="Nowell W R."/>
        </authorList>
    </citation>
    <scope>NUCLEOTIDE SEQUENCE</scope>
</reference>
<dbReference type="InterPro" id="IPR050781">
    <property type="entry name" value="CWC22_splicing_factor"/>
</dbReference>
<dbReference type="GO" id="GO:0003723">
    <property type="term" value="F:RNA binding"/>
    <property type="evidence" value="ECO:0007669"/>
    <property type="project" value="TreeGrafter"/>
</dbReference>
<dbReference type="GO" id="GO:0071013">
    <property type="term" value="C:catalytic step 2 spliceosome"/>
    <property type="evidence" value="ECO:0007669"/>
    <property type="project" value="TreeGrafter"/>
</dbReference>
<dbReference type="Proteomes" id="UP000663823">
    <property type="component" value="Unassembled WGS sequence"/>
</dbReference>
<dbReference type="PANTHER" id="PTHR18034:SF3">
    <property type="entry name" value="PRE-MRNA-SPLICING FACTOR CWC22 HOMOLOG"/>
    <property type="match status" value="1"/>
</dbReference>
<comment type="subcellular location">
    <subcellularLocation>
        <location evidence="1">Nucleus</location>
    </subcellularLocation>
</comment>
<name>A0A819SB41_9BILA</name>
<dbReference type="PROSITE" id="PS51366">
    <property type="entry name" value="MI"/>
    <property type="match status" value="1"/>
</dbReference>
<proteinExistence type="predicted"/>
<comment type="caution">
    <text evidence="6">The sequence shown here is derived from an EMBL/GenBank/DDBJ whole genome shotgun (WGS) entry which is preliminary data.</text>
</comment>
<dbReference type="PANTHER" id="PTHR18034">
    <property type="entry name" value="CELL CYCLE CONTROL PROTEIN CWF22-RELATED"/>
    <property type="match status" value="1"/>
</dbReference>
<evidence type="ECO:0000256" key="4">
    <source>
        <dbReference type="ARBA" id="ARBA00023242"/>
    </source>
</evidence>
<evidence type="ECO:0000256" key="1">
    <source>
        <dbReference type="ARBA" id="ARBA00004123"/>
    </source>
</evidence>
<keyword evidence="2" id="KW-0507">mRNA processing</keyword>
<gene>
    <name evidence="6" type="ORF">OTI717_LOCUS32029</name>
</gene>
<dbReference type="SUPFAM" id="SSF53474">
    <property type="entry name" value="alpha/beta-Hydrolases"/>
    <property type="match status" value="1"/>
</dbReference>
<evidence type="ECO:0000259" key="5">
    <source>
        <dbReference type="PROSITE" id="PS51366"/>
    </source>
</evidence>
<dbReference type="EMBL" id="CAJOAX010009574">
    <property type="protein sequence ID" value="CAF4058612.1"/>
    <property type="molecule type" value="Genomic_DNA"/>
</dbReference>
<dbReference type="AlphaFoldDB" id="A0A819SB41"/>
<dbReference type="GO" id="GO:0000398">
    <property type="term" value="P:mRNA splicing, via spliceosome"/>
    <property type="evidence" value="ECO:0007669"/>
    <property type="project" value="TreeGrafter"/>
</dbReference>
<sequence>MFLTIDLNHSAEKCTRKLVRMNIPSGQEMEVCQIILNNCAQKRRYDPFFGLLGQRLCLLKTEYIECFEKAFQDQYDLAHHLENVKLKNVPKFFAYMLVTNSISWSVYTTSSSRIYIKSLFLELVKSLGGFNELNNCLTDPTLTEYFQGLFPRDNPKNTKFSINFFASIGLDGLTNELREFLRTNPTPTPPVPAALSIKEKEDDHENQGHIEALHRELQIQQQNKQDKKNKKNSHHMCHCNSGLRSFKAVLSMIVISFTGHSLGAALAESLACIYHTHAVTFDSPGTKHILSNDPFCQTNIDLVYNPKTSIHTYLGPHANLINVARP</sequence>